<dbReference type="RefSeq" id="WP_173069777.1">
    <property type="nucleotide sequence ID" value="NZ_BAABGO010000035.1"/>
</dbReference>
<evidence type="ECO:0000313" key="1">
    <source>
        <dbReference type="EMBL" id="GFJ84964.1"/>
    </source>
</evidence>
<comment type="caution">
    <text evidence="1">The sequence shown here is derived from an EMBL/GenBank/DDBJ whole genome shotgun (WGS) entry which is preliminary data.</text>
</comment>
<reference evidence="1 2" key="2">
    <citation type="submission" date="2020-03" db="EMBL/GenBank/DDBJ databases">
        <authorList>
            <person name="Ichikawa N."/>
            <person name="Kimura A."/>
            <person name="Kitahashi Y."/>
            <person name="Uohara A."/>
        </authorList>
    </citation>
    <scope>NUCLEOTIDE SEQUENCE [LARGE SCALE GENOMIC DNA]</scope>
    <source>
        <strain evidence="1 2">NBRC 108639</strain>
    </source>
</reference>
<proteinExistence type="predicted"/>
<accession>A0A6V8KM85</accession>
<organism evidence="1 2">
    <name type="scientific">Phytohabitans houttuyneae</name>
    <dbReference type="NCBI Taxonomy" id="1076126"/>
    <lineage>
        <taxon>Bacteria</taxon>
        <taxon>Bacillati</taxon>
        <taxon>Actinomycetota</taxon>
        <taxon>Actinomycetes</taxon>
        <taxon>Micromonosporales</taxon>
        <taxon>Micromonosporaceae</taxon>
    </lineage>
</organism>
<sequence>MRSLPRGWRGPRPYPRLDLTGVRLPDLVLVGTEGRAAMVKIAREHGYLHRTVTPALTRFGRVYVIQFGGNPQAGTVVLATKDGRDVVVKLPVDVRFRIVPVTRTEAMLAGIAAEYPSGTPTAALAEALSAVLHVCDRQYATGQTTLPVQVVTEALATPLNALLRPWDDEADAAAAESVTS</sequence>
<dbReference type="Proteomes" id="UP000482800">
    <property type="component" value="Unassembled WGS sequence"/>
</dbReference>
<name>A0A6V8KM85_9ACTN</name>
<protein>
    <submittedName>
        <fullName evidence="1">Uncharacterized protein</fullName>
    </submittedName>
</protein>
<dbReference type="EMBL" id="BLPF01000004">
    <property type="protein sequence ID" value="GFJ84964.1"/>
    <property type="molecule type" value="Genomic_DNA"/>
</dbReference>
<reference evidence="1 2" key="1">
    <citation type="submission" date="2020-03" db="EMBL/GenBank/DDBJ databases">
        <title>Whole genome shotgun sequence of Phytohabitans houttuyneae NBRC 108639.</title>
        <authorList>
            <person name="Komaki H."/>
            <person name="Tamura T."/>
        </authorList>
    </citation>
    <scope>NUCLEOTIDE SEQUENCE [LARGE SCALE GENOMIC DNA]</scope>
    <source>
        <strain evidence="1 2">NBRC 108639</strain>
    </source>
</reference>
<keyword evidence="2" id="KW-1185">Reference proteome</keyword>
<gene>
    <name evidence="1" type="ORF">Phou_091440</name>
</gene>
<evidence type="ECO:0000313" key="2">
    <source>
        <dbReference type="Proteomes" id="UP000482800"/>
    </source>
</evidence>
<dbReference type="AlphaFoldDB" id="A0A6V8KM85"/>